<dbReference type="InterPro" id="IPR036691">
    <property type="entry name" value="Endo/exonu/phosph_ase_sf"/>
</dbReference>
<protein>
    <submittedName>
        <fullName evidence="5">Endonuclease/exonuclease/phosphatase family protein</fullName>
    </submittedName>
</protein>
<dbReference type="InterPro" id="IPR029456">
    <property type="entry name" value="Sialidase_N"/>
</dbReference>
<reference evidence="5 6" key="1">
    <citation type="submission" date="2009-01" db="EMBL/GenBank/DDBJ databases">
        <authorList>
            <person name="Qin X."/>
            <person name="Bachman B."/>
            <person name="Battles P."/>
            <person name="Bell A."/>
            <person name="Bess C."/>
            <person name="Bickham C."/>
            <person name="Chaboub L."/>
            <person name="Chen D."/>
            <person name="Coyle M."/>
            <person name="Deiros D.R."/>
            <person name="Dinh H."/>
            <person name="Forbes L."/>
            <person name="Fowler G."/>
            <person name="Francisco L."/>
            <person name="Fu Q."/>
            <person name="Gubbala S."/>
            <person name="Hale W."/>
            <person name="Han Y."/>
            <person name="Hemphill L."/>
            <person name="Highlander S.K."/>
            <person name="Hirani K."/>
            <person name="Hogues M."/>
            <person name="Jackson L."/>
            <person name="Jakkamsetti A."/>
            <person name="Javaid M."/>
            <person name="Jiang H."/>
            <person name="Korchina V."/>
            <person name="Kovar C."/>
            <person name="Lara F."/>
            <person name="Lee S."/>
            <person name="Mata R."/>
            <person name="Mathew T."/>
            <person name="Moen C."/>
            <person name="Morales K."/>
            <person name="Munidasa M."/>
            <person name="Nazareth L."/>
            <person name="Ngo R."/>
            <person name="Nguyen L."/>
            <person name="Okwuonu G."/>
            <person name="Ongeri F."/>
            <person name="Patil S."/>
            <person name="Petrosino J."/>
            <person name="Pham C."/>
            <person name="Pham P."/>
            <person name="Pu L.-L."/>
            <person name="Puazo M."/>
            <person name="Raj R."/>
            <person name="Reid J."/>
            <person name="Rouhana J."/>
            <person name="Saada N."/>
            <person name="Shang Y."/>
            <person name="Simmons D."/>
            <person name="Thornton R."/>
            <person name="Warren J."/>
            <person name="Weissenberger G."/>
            <person name="Zhang J."/>
            <person name="Zhang L."/>
            <person name="Zhou C."/>
            <person name="Zhu D."/>
            <person name="Muzny D."/>
            <person name="Worley K."/>
            <person name="Gibbs R."/>
        </authorList>
    </citation>
    <scope>NUCLEOTIDE SEQUENCE [LARGE SCALE GENOMIC DNA]</scope>
    <source>
        <strain evidence="5 6">ATCC 33300</strain>
    </source>
</reference>
<keyword evidence="5" id="KW-0540">Nuclease</keyword>
<feature type="chain" id="PRO_5002912091" evidence="3">
    <location>
        <begin position="22"/>
        <end position="674"/>
    </location>
</feature>
<evidence type="ECO:0000313" key="5">
    <source>
        <dbReference type="EMBL" id="EEI93133.1"/>
    </source>
</evidence>
<keyword evidence="5" id="KW-0378">Hydrolase</keyword>
<dbReference type="SUPFAM" id="SSF56219">
    <property type="entry name" value="DNase I-like"/>
    <property type="match status" value="1"/>
</dbReference>
<dbReference type="GO" id="GO:0005975">
    <property type="term" value="P:carbohydrate metabolic process"/>
    <property type="evidence" value="ECO:0007669"/>
    <property type="project" value="UniProtKB-ARBA"/>
</dbReference>
<keyword evidence="2" id="KW-1015">Disulfide bond</keyword>
<dbReference type="Pfam" id="PF03372">
    <property type="entry name" value="Exo_endo_phos"/>
    <property type="match status" value="1"/>
</dbReference>
<dbReference type="Gene3D" id="2.60.120.200">
    <property type="match status" value="1"/>
</dbReference>
<dbReference type="SUPFAM" id="SSF49899">
    <property type="entry name" value="Concanavalin A-like lectins/glucanases"/>
    <property type="match status" value="1"/>
</dbReference>
<dbReference type="Gene3D" id="3.60.10.10">
    <property type="entry name" value="Endonuclease/exonuclease/phosphatase"/>
    <property type="match status" value="1"/>
</dbReference>
<dbReference type="InterPro" id="IPR006558">
    <property type="entry name" value="LamG-like"/>
</dbReference>
<dbReference type="Pfam" id="PF13385">
    <property type="entry name" value="Laminin_G_3"/>
    <property type="match status" value="1"/>
</dbReference>
<dbReference type="GO" id="GO:0004553">
    <property type="term" value="F:hydrolase activity, hydrolyzing O-glycosyl compounds"/>
    <property type="evidence" value="ECO:0007669"/>
    <property type="project" value="UniProtKB-ARBA"/>
</dbReference>
<accession>C2FVB4</accession>
<dbReference type="HOGENOM" id="CLU_405279_0_0_10"/>
<dbReference type="PANTHER" id="PTHR41349">
    <property type="match status" value="1"/>
</dbReference>
<sequence length="674" mass="76587">MYLKFNLLILLFLCYSLKCQAQNSNMALHMDGKDNDVRTGIGIMSGEWTIEAWIKGNDSNWKPYEAIIGGGEYSELNICDNMPLVLRDGYLHNKGAQLTASVKMDDNWHHVAASCNGRTTVLYMDGKEVGRKDTAIAILPAAIGLHEKEHCFGGLIDEVRIWSKAIPLSAINEWKNKSVVAAHPYFSYLTAYYNFDDFRDVMSVNWVGKDPLSYHLRNGRSDYYGHLPMAYAVDNTNTSFQNFDGKQQLFNAVVIQNEWDLEQGTKDGQALKIRVIAQGNKQALTLDEIRLRLNEQTTIADIRNIRIYYTGQYPRSSVREPLFEQPVKPAVEMVFREKRNSKKFHLRPGVNYFLVTFDIAEDARVGHKIRATVPDFKLSGKTYIPEEEASEIEQHITPKMNNNLVRVLQWNIWHGGVHLGKEAGRSRITDLIRSAKADIITMQEGYSAQDSIAQALGFHLQTKSSKDNLALLSRYPVESIKSSEPFKSNPAKIDLPNGKRILVNDCWLRYAYRPEYTCAYQNTGMDPQTWIAEDAVLALTDIRNLMEKDVNPYIESPDMPVIIAGDFNSCSHLDWTERTRSLHYGYGPVAFPTSKFMYEQGFKDSFREMNPDELTHQGGTFAPIYGQLQNARIDFIYYKGGIKAISSKIVRTSPDIDDVWASDHAAVLTIFTVE</sequence>
<organism evidence="5 6">
    <name type="scientific">Sphingobacterium spiritivorum ATCC 33300</name>
    <dbReference type="NCBI Taxonomy" id="525372"/>
    <lineage>
        <taxon>Bacteria</taxon>
        <taxon>Pseudomonadati</taxon>
        <taxon>Bacteroidota</taxon>
        <taxon>Sphingobacteriia</taxon>
        <taxon>Sphingobacteriales</taxon>
        <taxon>Sphingobacteriaceae</taxon>
        <taxon>Sphingobacterium</taxon>
    </lineage>
</organism>
<dbReference type="InterPro" id="IPR013320">
    <property type="entry name" value="ConA-like_dom_sf"/>
</dbReference>
<evidence type="ECO:0000256" key="1">
    <source>
        <dbReference type="ARBA" id="ARBA00022729"/>
    </source>
</evidence>
<dbReference type="GO" id="GO:0004519">
    <property type="term" value="F:endonuclease activity"/>
    <property type="evidence" value="ECO:0007669"/>
    <property type="project" value="UniProtKB-KW"/>
</dbReference>
<keyword evidence="5" id="KW-0255">Endonuclease</keyword>
<feature type="domain" description="LamG-like jellyroll fold" evidence="4">
    <location>
        <begin position="46"/>
        <end position="169"/>
    </location>
</feature>
<evidence type="ECO:0000256" key="3">
    <source>
        <dbReference type="SAM" id="SignalP"/>
    </source>
</evidence>
<dbReference type="SMART" id="SM00560">
    <property type="entry name" value="LamGL"/>
    <property type="match status" value="1"/>
</dbReference>
<gene>
    <name evidence="5" type="ORF">HMPREF0765_1270</name>
</gene>
<proteinExistence type="predicted"/>
<name>C2FVB4_SPHSI</name>
<evidence type="ECO:0000256" key="2">
    <source>
        <dbReference type="ARBA" id="ARBA00023157"/>
    </source>
</evidence>
<dbReference type="Proteomes" id="UP000006241">
    <property type="component" value="Unassembled WGS sequence"/>
</dbReference>
<dbReference type="AlphaFoldDB" id="C2FVB4"/>
<dbReference type="InterPro" id="IPR005135">
    <property type="entry name" value="Endo/exonuclease/phosphatase"/>
</dbReference>
<evidence type="ECO:0000313" key="6">
    <source>
        <dbReference type="Proteomes" id="UP000006241"/>
    </source>
</evidence>
<comment type="caution">
    <text evidence="5">The sequence shown here is derived from an EMBL/GenBank/DDBJ whole genome shotgun (WGS) entry which is preliminary data.</text>
</comment>
<keyword evidence="1 3" id="KW-0732">Signal</keyword>
<dbReference type="GO" id="GO:0004527">
    <property type="term" value="F:exonuclease activity"/>
    <property type="evidence" value="ECO:0007669"/>
    <property type="project" value="UniProtKB-KW"/>
</dbReference>
<dbReference type="Gene3D" id="2.60.40.1290">
    <property type="match status" value="2"/>
</dbReference>
<keyword evidence="5" id="KW-0269">Exonuclease</keyword>
<evidence type="ECO:0000259" key="4">
    <source>
        <dbReference type="SMART" id="SM00560"/>
    </source>
</evidence>
<feature type="signal peptide" evidence="3">
    <location>
        <begin position="1"/>
        <end position="21"/>
    </location>
</feature>
<dbReference type="EMBL" id="ACHB01000031">
    <property type="protein sequence ID" value="EEI93133.1"/>
    <property type="molecule type" value="Genomic_DNA"/>
</dbReference>
<dbReference type="Pfam" id="PF14873">
    <property type="entry name" value="BNR_assoc_N"/>
    <property type="match status" value="1"/>
</dbReference>
<dbReference type="PANTHER" id="PTHR41349:SF1">
    <property type="entry name" value="PROTEIN CBG08683"/>
    <property type="match status" value="1"/>
</dbReference>